<dbReference type="Proteomes" id="UP000249723">
    <property type="component" value="Unassembled WGS sequence"/>
</dbReference>
<dbReference type="GO" id="GO:0008474">
    <property type="term" value="F:palmitoyl-(protein) hydrolase activity"/>
    <property type="evidence" value="ECO:0007669"/>
    <property type="project" value="UniProtKB-EC"/>
</dbReference>
<evidence type="ECO:0000256" key="2">
    <source>
        <dbReference type="ARBA" id="ARBA00012423"/>
    </source>
</evidence>
<evidence type="ECO:0000313" key="13">
    <source>
        <dbReference type="Proteomes" id="UP000249723"/>
    </source>
</evidence>
<evidence type="ECO:0000256" key="5">
    <source>
        <dbReference type="ARBA" id="ARBA00022801"/>
    </source>
</evidence>
<protein>
    <recommendedName>
        <fullName evidence="3">Acyl-protein thioesterase 1</fullName>
        <ecNumber evidence="2">3.1.2.22</ecNumber>
    </recommendedName>
    <alternativeName>
        <fullName evidence="8">Palmitoyl-protein hydrolase</fullName>
    </alternativeName>
</protein>
<gene>
    <name evidence="12" type="ORF">BZ3500_MVSOF-1268-A1-R1_CHR1-3G02062</name>
</gene>
<dbReference type="PANTHER" id="PTHR10655">
    <property type="entry name" value="LYSOPHOSPHOLIPASE-RELATED"/>
    <property type="match status" value="1"/>
</dbReference>
<dbReference type="InterPro" id="IPR050565">
    <property type="entry name" value="LYPA1-2/EST-like"/>
</dbReference>
<dbReference type="EMBL" id="FMWP01000014">
    <property type="protein sequence ID" value="SCZ90555.1"/>
    <property type="molecule type" value="Genomic_DNA"/>
</dbReference>
<feature type="domain" description="Phospholipase/carboxylesterase/thioesterase" evidence="11">
    <location>
        <begin position="137"/>
        <end position="259"/>
    </location>
</feature>
<reference evidence="13" key="1">
    <citation type="submission" date="2016-10" db="EMBL/GenBank/DDBJ databases">
        <authorList>
            <person name="Jeantristanb JTB J.-T."/>
            <person name="Ricardo R."/>
        </authorList>
    </citation>
    <scope>NUCLEOTIDE SEQUENCE [LARGE SCALE GENOMIC DNA]</scope>
</reference>
<dbReference type="EC" id="3.1.2.22" evidence="2"/>
<evidence type="ECO:0000256" key="6">
    <source>
        <dbReference type="ARBA" id="ARBA00022832"/>
    </source>
</evidence>
<dbReference type="GO" id="GO:0052689">
    <property type="term" value="F:carboxylic ester hydrolase activity"/>
    <property type="evidence" value="ECO:0007669"/>
    <property type="project" value="UniProtKB-KW"/>
</dbReference>
<dbReference type="Gene3D" id="3.40.50.1820">
    <property type="entry name" value="alpha/beta hydrolase"/>
    <property type="match status" value="1"/>
</dbReference>
<evidence type="ECO:0000313" key="12">
    <source>
        <dbReference type="EMBL" id="SCZ90555.1"/>
    </source>
</evidence>
<accession>A0A2X0KU66</accession>
<keyword evidence="13" id="KW-1185">Reference proteome</keyword>
<evidence type="ECO:0000256" key="10">
    <source>
        <dbReference type="SAM" id="MobiDB-lite"/>
    </source>
</evidence>
<comment type="similarity">
    <text evidence="1">Belongs to the AB hydrolase superfamily. AB hydrolase 2 family.</text>
</comment>
<feature type="region of interest" description="Disordered" evidence="10">
    <location>
        <begin position="1"/>
        <end position="66"/>
    </location>
</feature>
<evidence type="ECO:0000256" key="1">
    <source>
        <dbReference type="ARBA" id="ARBA00006499"/>
    </source>
</evidence>
<organism evidence="12 13">
    <name type="scientific">Microbotryum saponariae</name>
    <dbReference type="NCBI Taxonomy" id="289078"/>
    <lineage>
        <taxon>Eukaryota</taxon>
        <taxon>Fungi</taxon>
        <taxon>Dikarya</taxon>
        <taxon>Basidiomycota</taxon>
        <taxon>Pucciniomycotina</taxon>
        <taxon>Microbotryomycetes</taxon>
        <taxon>Microbotryales</taxon>
        <taxon>Microbotryaceae</taxon>
        <taxon>Microbotryum</taxon>
    </lineage>
</organism>
<comment type="catalytic activity">
    <reaction evidence="9">
        <text>S-hexadecanoyl-L-cysteinyl-[protein] + H2O = L-cysteinyl-[protein] + hexadecanoate + H(+)</text>
        <dbReference type="Rhea" id="RHEA:19233"/>
        <dbReference type="Rhea" id="RHEA-COMP:10131"/>
        <dbReference type="Rhea" id="RHEA-COMP:11032"/>
        <dbReference type="ChEBI" id="CHEBI:7896"/>
        <dbReference type="ChEBI" id="CHEBI:15377"/>
        <dbReference type="ChEBI" id="CHEBI:15378"/>
        <dbReference type="ChEBI" id="CHEBI:29950"/>
        <dbReference type="ChEBI" id="CHEBI:74151"/>
        <dbReference type="EC" id="3.1.2.22"/>
    </reaction>
</comment>
<evidence type="ECO:0000256" key="8">
    <source>
        <dbReference type="ARBA" id="ARBA00031195"/>
    </source>
</evidence>
<keyword evidence="6" id="KW-0443">Lipid metabolism</keyword>
<keyword evidence="5" id="KW-0378">Hydrolase</keyword>
<dbReference type="InterPro" id="IPR029058">
    <property type="entry name" value="AB_hydrolase_fold"/>
</dbReference>
<dbReference type="Pfam" id="PF02230">
    <property type="entry name" value="Abhydrolase_2"/>
    <property type="match status" value="1"/>
</dbReference>
<evidence type="ECO:0000256" key="3">
    <source>
        <dbReference type="ARBA" id="ARBA00014923"/>
    </source>
</evidence>
<evidence type="ECO:0000256" key="4">
    <source>
        <dbReference type="ARBA" id="ARBA00022487"/>
    </source>
</evidence>
<evidence type="ECO:0000256" key="9">
    <source>
        <dbReference type="ARBA" id="ARBA00047337"/>
    </source>
</evidence>
<keyword evidence="6" id="KW-0276">Fatty acid metabolism</keyword>
<dbReference type="GO" id="GO:0006631">
    <property type="term" value="P:fatty acid metabolic process"/>
    <property type="evidence" value="ECO:0007669"/>
    <property type="project" value="UniProtKB-KW"/>
</dbReference>
<keyword evidence="4" id="KW-0719">Serine esterase</keyword>
<dbReference type="AlphaFoldDB" id="A0A2X0KU66"/>
<proteinExistence type="inferred from homology"/>
<dbReference type="InterPro" id="IPR003140">
    <property type="entry name" value="PLipase/COase/thioEstase"/>
</dbReference>
<dbReference type="STRING" id="289078.A0A2X0KU66"/>
<dbReference type="OrthoDB" id="2418081at2759"/>
<feature type="compositionally biased region" description="Polar residues" evidence="10">
    <location>
        <begin position="25"/>
        <end position="34"/>
    </location>
</feature>
<name>A0A2X0KU66_9BASI</name>
<dbReference type="PANTHER" id="PTHR10655:SF17">
    <property type="entry name" value="LYSOPHOSPHOLIPASE-LIKE PROTEIN 1"/>
    <property type="match status" value="1"/>
</dbReference>
<dbReference type="SUPFAM" id="SSF53474">
    <property type="entry name" value="alpha/beta-Hydrolases"/>
    <property type="match status" value="1"/>
</dbReference>
<comment type="function">
    <text evidence="7">Hydrolyzes fatty acids from S-acylated cysteine residues in proteins with a strong preference for palmitoylated G-alpha proteins over other acyl substrates. Mediates the deacylation of G-alpha proteins such as GPA1 in vivo, but has weak or no activity toward palmitoylated Ras proteins. Has weak lysophospholipase activity in vitro; however such activity may not exist in vivo.</text>
</comment>
<evidence type="ECO:0000256" key="7">
    <source>
        <dbReference type="ARBA" id="ARBA00029392"/>
    </source>
</evidence>
<evidence type="ECO:0000259" key="11">
    <source>
        <dbReference type="Pfam" id="PF02230"/>
    </source>
</evidence>
<sequence>MTTFGGPSRITRGGPHIPVLPPSVQAGNVPTAMTSRLDLPRSDSPGPHDNTKPLLYTSPNSSSSSSPRCVVIYLHGRGGSPEEDLPVFRPTFDKLNEEMAGSVEGVFLRAQDEIWYPNHWDQPPISQEPYLTSALCLIDRTITSLSVPSNRVILAGFSQGASLALIYALSHPDKPLGGVLALSGSIIGAPEDFPGTEMDPLMPIYIGWGDEDRYYRPSRVEKDVEGLKARGGKVELRLFPGMGHFVTAAEVEKLEEMIRDVKGMIWQVC</sequence>